<feature type="compositionally biased region" description="Basic residues" evidence="11">
    <location>
        <begin position="933"/>
        <end position="949"/>
    </location>
</feature>
<feature type="compositionally biased region" description="Low complexity" evidence="11">
    <location>
        <begin position="30"/>
        <end position="41"/>
    </location>
</feature>
<name>A0A7M2YWW5_9ACTN</name>
<keyword evidence="6" id="KW-0255">Endonuclease</keyword>
<feature type="compositionally biased region" description="Basic and acidic residues" evidence="11">
    <location>
        <begin position="768"/>
        <end position="782"/>
    </location>
</feature>
<feature type="region of interest" description="Disordered" evidence="11">
    <location>
        <begin position="723"/>
        <end position="891"/>
    </location>
</feature>
<keyword evidence="2" id="KW-1003">Cell membrane</keyword>
<keyword evidence="8" id="KW-0460">Magnesium</keyword>
<evidence type="ECO:0000256" key="7">
    <source>
        <dbReference type="ARBA" id="ARBA00022801"/>
    </source>
</evidence>
<comment type="cofactor">
    <cofactor evidence="1">
        <name>Mg(2+)</name>
        <dbReference type="ChEBI" id="CHEBI:18420"/>
    </cofactor>
</comment>
<dbReference type="InterPro" id="IPR019307">
    <property type="entry name" value="RNA-bd_AU-1/RNase_E/G"/>
</dbReference>
<evidence type="ECO:0000256" key="5">
    <source>
        <dbReference type="ARBA" id="ARBA00022723"/>
    </source>
</evidence>
<keyword evidence="3" id="KW-0997">Cell inner membrane</keyword>
<dbReference type="GO" id="GO:0005737">
    <property type="term" value="C:cytoplasm"/>
    <property type="evidence" value="ECO:0007669"/>
    <property type="project" value="TreeGrafter"/>
</dbReference>
<feature type="compositionally biased region" description="Acidic residues" evidence="11">
    <location>
        <begin position="907"/>
        <end position="917"/>
    </location>
</feature>
<dbReference type="PANTHER" id="PTHR30001">
    <property type="entry name" value="RIBONUCLEASE"/>
    <property type="match status" value="1"/>
</dbReference>
<gene>
    <name evidence="13" type="ORF">Gocc_1445</name>
</gene>
<proteinExistence type="predicted"/>
<dbReference type="Gene3D" id="2.40.50.140">
    <property type="entry name" value="Nucleic acid-binding proteins"/>
    <property type="match status" value="1"/>
</dbReference>
<dbReference type="AlphaFoldDB" id="A0A7M2YWW5"/>
<dbReference type="InterPro" id="IPR004659">
    <property type="entry name" value="RNase_E/G"/>
</dbReference>
<evidence type="ECO:0000256" key="2">
    <source>
        <dbReference type="ARBA" id="ARBA00022475"/>
    </source>
</evidence>
<evidence type="ECO:0000256" key="9">
    <source>
        <dbReference type="ARBA" id="ARBA00022884"/>
    </source>
</evidence>
<dbReference type="GO" id="GO:0016787">
    <property type="term" value="F:hydrolase activity"/>
    <property type="evidence" value="ECO:0007669"/>
    <property type="project" value="UniProtKB-KW"/>
</dbReference>
<evidence type="ECO:0000313" key="14">
    <source>
        <dbReference type="Proteomes" id="UP000254134"/>
    </source>
</evidence>
<evidence type="ECO:0000256" key="4">
    <source>
        <dbReference type="ARBA" id="ARBA00022722"/>
    </source>
</evidence>
<keyword evidence="9" id="KW-0694">RNA-binding</keyword>
<feature type="compositionally biased region" description="Basic residues" evidence="11">
    <location>
        <begin position="63"/>
        <end position="79"/>
    </location>
</feature>
<reference evidence="13 14" key="1">
    <citation type="submission" date="2018-07" db="EMBL/GenBank/DDBJ databases">
        <title>High-quality-draft genome sequence of Gaiella occulta.</title>
        <authorList>
            <person name="Severino R."/>
            <person name="Froufe H.J.C."/>
            <person name="Rainey F.A."/>
            <person name="Barroso C."/>
            <person name="Albuquerque L."/>
            <person name="Lobo-Da-Cunha A."/>
            <person name="Da Costa M.S."/>
            <person name="Egas C."/>
        </authorList>
    </citation>
    <scope>NUCLEOTIDE SEQUENCE [LARGE SCALE GENOMIC DNA]</scope>
    <source>
        <strain evidence="13 14">F2-233</strain>
    </source>
</reference>
<accession>A0A7M2YWW5</accession>
<evidence type="ECO:0000259" key="12">
    <source>
        <dbReference type="PROSITE" id="PS50126"/>
    </source>
</evidence>
<feature type="compositionally biased region" description="Acidic residues" evidence="11">
    <location>
        <begin position="753"/>
        <end position="764"/>
    </location>
</feature>
<dbReference type="CDD" id="cd04453">
    <property type="entry name" value="S1_RNase_E"/>
    <property type="match status" value="1"/>
</dbReference>
<dbReference type="OrthoDB" id="9804278at2"/>
<dbReference type="SUPFAM" id="SSF50249">
    <property type="entry name" value="Nucleic acid-binding proteins"/>
    <property type="match status" value="1"/>
</dbReference>
<evidence type="ECO:0000256" key="6">
    <source>
        <dbReference type="ARBA" id="ARBA00022759"/>
    </source>
</evidence>
<keyword evidence="14" id="KW-1185">Reference proteome</keyword>
<feature type="region of interest" description="Disordered" evidence="11">
    <location>
        <begin position="904"/>
        <end position="979"/>
    </location>
</feature>
<dbReference type="PANTHER" id="PTHR30001:SF1">
    <property type="entry name" value="RIBONUCLEASE E_G-LIKE PROTEIN, CHLOROPLASTIC"/>
    <property type="match status" value="1"/>
</dbReference>
<dbReference type="GO" id="GO:0006364">
    <property type="term" value="P:rRNA processing"/>
    <property type="evidence" value="ECO:0007669"/>
    <property type="project" value="TreeGrafter"/>
</dbReference>
<protein>
    <submittedName>
        <fullName evidence="13">RNaseEG: ribonuclease, Rne/Rng family</fullName>
    </submittedName>
</protein>
<keyword evidence="4" id="KW-0540">Nuclease</keyword>
<dbReference type="InterPro" id="IPR012340">
    <property type="entry name" value="NA-bd_OB-fold"/>
</dbReference>
<dbReference type="SMART" id="SM00316">
    <property type="entry name" value="S1"/>
    <property type="match status" value="1"/>
</dbReference>
<dbReference type="Gene3D" id="3.40.1260.20">
    <property type="entry name" value="Ribonuclease E, catalytic domain"/>
    <property type="match status" value="1"/>
</dbReference>
<comment type="caution">
    <text evidence="13">The sequence shown here is derived from an EMBL/GenBank/DDBJ whole genome shotgun (WGS) entry which is preliminary data.</text>
</comment>
<keyword evidence="7" id="KW-0378">Hydrolase</keyword>
<reference evidence="14" key="2">
    <citation type="journal article" date="2019" name="MicrobiologyOpen">
        <title>High-quality draft genome sequence of Gaiella occulta isolated from a 150 meter deep mineral water borehole and comparison with the genome sequences of other deep-branching lineages of the phylum Actinobacteria.</title>
        <authorList>
            <person name="Severino R."/>
            <person name="Froufe H.J.C."/>
            <person name="Barroso C."/>
            <person name="Albuquerque L."/>
            <person name="Lobo-da-Cunha A."/>
            <person name="da Costa M.S."/>
            <person name="Egas C."/>
        </authorList>
    </citation>
    <scope>NUCLEOTIDE SEQUENCE [LARGE SCALE GENOMIC DNA]</scope>
    <source>
        <strain evidence="14">F2-233</strain>
    </source>
</reference>
<evidence type="ECO:0000256" key="11">
    <source>
        <dbReference type="SAM" id="MobiDB-lite"/>
    </source>
</evidence>
<sequence>MPSARARYSEEKHSLPWFRRRKAKVEQEAPRSAVTEAAAPAEPEEADEPEEATAPVAEGEAPKKKRRRGSRGGRGRKKPGATAASEGSEGDAVTVQTVAARPAREKPEQPREKTEQRSQRAERAADRRRQGSQGSQRRRQPPRRAPLPVAKRELLISVDVGEQRVAVIEDDRVAEVYLERPERRSIAGNIYLGVVDNVLPGMEAAFVEIGLEKNGFLYVDEIVVPELEGKRHHGKKIQDLISRGEQLLVQAVKDPMKTKGARLTTEISLPGRFLVYVPNGEGLGVSRRLEDAERARLKEIIRSLDVKEGGVIVRTAAEGASAEDIERDLVFLQRLWKTIQARAKGARAPDLVYQEAELPLRIVRDLFAGDFVSAQVDNDRTYKRIVSYLKKTSPHMVERVHRYKEREPLFEASGVDKEIASTLDRRVDLPSGGYLVFDYAEAFTVVDVNTGRFVGSRSKSSSQRLEDTITKNNLEAVKEVVRQLRLRDIGGIIVIDFIDMANPKNRASVEDALRVELERDRTKTYVVEISPLGLVEMTRQNVTDGPREILTRKCPTCAGDGIVVSDQTVAMQIERRLRALATPGSRVQAYKVAVHPRILALVAGAGGARLSAIEEAARRSFFLVPAGGHVHTDHFDVLAEGKLADLQPAAPVAEGDTVEVKLVEVGLHDATAAAGKLDGIDVIVADAARLVGRKAPVVIGKVLEGQAFATLAAEAAAEAAGPITFESEAEKPTRAPARKKSVSVEEPASSDLSDGELVEEDEPAGADAELRSHEGGDEHGEGELETGLDGDGVERPKKRTRRGSRGGRRRREKPAGDGTEGAGDDGGAESGSGSADLDTTSALAEGPEAAPQQLASARDEAASVAPSVPARRRRAPRIHVPDDGRTPIGVADVDVLHEAVADAVAEGADEADEADDGAADRGVQALAGDVPAKKRTRRGSRGGRSRAKRTAAAGVDGIEADGEPGVAPAAKPAGVEPVVGDTVLDEAAAKDEIEDEIEAEPAAAAAPDGYVPMSQWLDDFDRR</sequence>
<feature type="compositionally biased region" description="Low complexity" evidence="11">
    <location>
        <begin position="963"/>
        <end position="979"/>
    </location>
</feature>
<dbReference type="GO" id="GO:0004519">
    <property type="term" value="F:endonuclease activity"/>
    <property type="evidence" value="ECO:0007669"/>
    <property type="project" value="UniProtKB-KW"/>
</dbReference>
<feature type="compositionally biased region" description="Acidic residues" evidence="11">
    <location>
        <begin position="42"/>
        <end position="51"/>
    </location>
</feature>
<feature type="compositionally biased region" description="Basic and acidic residues" evidence="11">
    <location>
        <begin position="102"/>
        <end position="129"/>
    </location>
</feature>
<dbReference type="NCBIfam" id="TIGR00757">
    <property type="entry name" value="RNaseEG"/>
    <property type="match status" value="1"/>
</dbReference>
<evidence type="ECO:0000256" key="8">
    <source>
        <dbReference type="ARBA" id="ARBA00022842"/>
    </source>
</evidence>
<organism evidence="13 14">
    <name type="scientific">Gaiella occulta</name>
    <dbReference type="NCBI Taxonomy" id="1002870"/>
    <lineage>
        <taxon>Bacteria</taxon>
        <taxon>Bacillati</taxon>
        <taxon>Actinomycetota</taxon>
        <taxon>Thermoleophilia</taxon>
        <taxon>Gaiellales</taxon>
        <taxon>Gaiellaceae</taxon>
        <taxon>Gaiella</taxon>
    </lineage>
</organism>
<dbReference type="InterPro" id="IPR003029">
    <property type="entry name" value="S1_domain"/>
</dbReference>
<dbReference type="EMBL" id="QQZY01000003">
    <property type="protein sequence ID" value="RDI74556.1"/>
    <property type="molecule type" value="Genomic_DNA"/>
</dbReference>
<evidence type="ECO:0000256" key="3">
    <source>
        <dbReference type="ARBA" id="ARBA00022519"/>
    </source>
</evidence>
<feature type="compositionally biased region" description="Basic residues" evidence="11">
    <location>
        <begin position="796"/>
        <end position="812"/>
    </location>
</feature>
<dbReference type="Proteomes" id="UP000254134">
    <property type="component" value="Unassembled WGS sequence"/>
</dbReference>
<dbReference type="GO" id="GO:0046872">
    <property type="term" value="F:metal ion binding"/>
    <property type="evidence" value="ECO:0007669"/>
    <property type="project" value="UniProtKB-KW"/>
</dbReference>
<dbReference type="Pfam" id="PF10150">
    <property type="entry name" value="RNase_E_G"/>
    <property type="match status" value="1"/>
</dbReference>
<evidence type="ECO:0000256" key="1">
    <source>
        <dbReference type="ARBA" id="ARBA00001946"/>
    </source>
</evidence>
<keyword evidence="5" id="KW-0479">Metal-binding</keyword>
<dbReference type="GO" id="GO:0004540">
    <property type="term" value="F:RNA nuclease activity"/>
    <property type="evidence" value="ECO:0007669"/>
    <property type="project" value="InterPro"/>
</dbReference>
<keyword evidence="10" id="KW-0472">Membrane</keyword>
<dbReference type="GO" id="GO:0003723">
    <property type="term" value="F:RNA binding"/>
    <property type="evidence" value="ECO:0007669"/>
    <property type="project" value="UniProtKB-KW"/>
</dbReference>
<evidence type="ECO:0000256" key="10">
    <source>
        <dbReference type="ARBA" id="ARBA00023136"/>
    </source>
</evidence>
<feature type="region of interest" description="Disordered" evidence="11">
    <location>
        <begin position="1"/>
        <end position="148"/>
    </location>
</feature>
<dbReference type="PROSITE" id="PS50126">
    <property type="entry name" value="S1"/>
    <property type="match status" value="1"/>
</dbReference>
<evidence type="ECO:0000313" key="13">
    <source>
        <dbReference type="EMBL" id="RDI74556.1"/>
    </source>
</evidence>
<dbReference type="RefSeq" id="WP_114795886.1">
    <property type="nucleotide sequence ID" value="NZ_QQZY01000003.1"/>
</dbReference>
<feature type="domain" description="S1 motif" evidence="12">
    <location>
        <begin position="188"/>
        <end position="266"/>
    </location>
</feature>